<dbReference type="RefSeq" id="WP_381251990.1">
    <property type="nucleotide sequence ID" value="NZ_JBHTBI010000007.1"/>
</dbReference>
<protein>
    <submittedName>
        <fullName evidence="1">Uncharacterized protein</fullName>
    </submittedName>
</protein>
<dbReference type="Proteomes" id="UP001596957">
    <property type="component" value="Unassembled WGS sequence"/>
</dbReference>
<proteinExistence type="predicted"/>
<sequence>MPTPVPTPSSEELPHARRGMYKATYSPLAIPQTAAGGSQLLRGVEKAAFVRSLALAPAEVEAVRERGGVPPAVLDALVPPQGPAVGTHAARLGPVPVEELVLLGNAVAELRKDVAERLRTEGERGTGSAGLAGLVAAVAESPAELARTADRAAAQARFAEQATLDFSQRVAITPVGRLHLERIDMTPAGTERGELLSTIPLSPKETVNVVHKEWSTVTDTFESVVKDELESYSEKGVTEKTELTQSTESQTKVANALDLSAHVSGSYGFVTFSTDSNFKHEENETSTRKDSSNHSMELTQKASLRAKKEHKVTISTVSVVGKEETSTRTLTNPSATEAMRIDYYSLMRKWRVQLFRYGLRMTYDLVLPDVGAGFRRTYVRLRRIDIELAKSFDFGLDPSEITEEKRVQLQKDYNVVLEPQPDQQQEVRTTPQHFDFGDDQAVHTGVIDFELPEGYAVSKAHINAELGNVNKGGRMFMLLGFTGNLAVDGKAFLDDDLAPPAFNGMRGKQNFLFTSRLMDQLSLTMRFTVDRTTERLYAWQLACWEKLRAAALDMYNAGRRRLEEERTALYATLAGTDTLTLRQEEHEEIMRAVLGWLFGPEFDLMPVKVHDLYRTTPSGDLLEIGEPSGLPGPDRQKDWKLALHYGEVIKFLHQAIEWENVLYFLYPYFWDPRENWDGVRSMSHPDPTRQAFLRSGAARVVLTIRPGFEESFATLMENGAFSDELPAGHPYLTIAQEMRAYALRTYPGIPAANPGGGPIADDKLRGVLVNEWYQYTPTSGVDIGIVMHGPE</sequence>
<dbReference type="EMBL" id="JBHTEC010000001">
    <property type="protein sequence ID" value="MFD0287118.1"/>
    <property type="molecule type" value="Genomic_DNA"/>
</dbReference>
<reference evidence="2" key="1">
    <citation type="journal article" date="2019" name="Int. J. Syst. Evol. Microbiol.">
        <title>The Global Catalogue of Microorganisms (GCM) 10K type strain sequencing project: providing services to taxonomists for standard genome sequencing and annotation.</title>
        <authorList>
            <consortium name="The Broad Institute Genomics Platform"/>
            <consortium name="The Broad Institute Genome Sequencing Center for Infectious Disease"/>
            <person name="Wu L."/>
            <person name="Ma J."/>
        </authorList>
    </citation>
    <scope>NUCLEOTIDE SEQUENCE [LARGE SCALE GENOMIC DNA]</scope>
    <source>
        <strain evidence="2">CGMCC 4.7198</strain>
    </source>
</reference>
<accession>A0ABW2VUW5</accession>
<evidence type="ECO:0000313" key="2">
    <source>
        <dbReference type="Proteomes" id="UP001596957"/>
    </source>
</evidence>
<gene>
    <name evidence="1" type="ORF">ACFQZP_36670</name>
</gene>
<organism evidence="1 2">
    <name type="scientific">Streptomyces lutosisoli</name>
    <dbReference type="NCBI Taxonomy" id="2665721"/>
    <lineage>
        <taxon>Bacteria</taxon>
        <taxon>Bacillati</taxon>
        <taxon>Actinomycetota</taxon>
        <taxon>Actinomycetes</taxon>
        <taxon>Kitasatosporales</taxon>
        <taxon>Streptomycetaceae</taxon>
        <taxon>Streptomyces</taxon>
    </lineage>
</organism>
<name>A0ABW2VUW5_9ACTN</name>
<comment type="caution">
    <text evidence="1">The sequence shown here is derived from an EMBL/GenBank/DDBJ whole genome shotgun (WGS) entry which is preliminary data.</text>
</comment>
<evidence type="ECO:0000313" key="1">
    <source>
        <dbReference type="EMBL" id="MFD0287118.1"/>
    </source>
</evidence>
<keyword evidence="2" id="KW-1185">Reference proteome</keyword>